<evidence type="ECO:0000313" key="3">
    <source>
        <dbReference type="Proteomes" id="UP000008493"/>
    </source>
</evidence>
<gene>
    <name evidence="2" type="ORF">AGABI1DRAFT_105284</name>
</gene>
<evidence type="ECO:0000256" key="1">
    <source>
        <dbReference type="SAM" id="MobiDB-lite"/>
    </source>
</evidence>
<dbReference type="GeneID" id="18822117"/>
<dbReference type="AlphaFoldDB" id="K5XEL0"/>
<dbReference type="Proteomes" id="UP000008493">
    <property type="component" value="Unassembled WGS sequence"/>
</dbReference>
<organism evidence="2 3">
    <name type="scientific">Agaricus bisporus var. burnettii (strain JB137-S8 / ATCC MYA-4627 / FGSC 10392)</name>
    <name type="common">White button mushroom</name>
    <dbReference type="NCBI Taxonomy" id="597362"/>
    <lineage>
        <taxon>Eukaryota</taxon>
        <taxon>Fungi</taxon>
        <taxon>Dikarya</taxon>
        <taxon>Basidiomycota</taxon>
        <taxon>Agaricomycotina</taxon>
        <taxon>Agaricomycetes</taxon>
        <taxon>Agaricomycetidae</taxon>
        <taxon>Agaricales</taxon>
        <taxon>Agaricineae</taxon>
        <taxon>Agaricaceae</taxon>
        <taxon>Agaricus</taxon>
    </lineage>
</organism>
<dbReference type="HOGENOM" id="CLU_1558933_0_0_1"/>
<evidence type="ECO:0000313" key="2">
    <source>
        <dbReference type="EMBL" id="EKM81823.1"/>
    </source>
</evidence>
<feature type="compositionally biased region" description="Pro residues" evidence="1">
    <location>
        <begin position="95"/>
        <end position="112"/>
    </location>
</feature>
<dbReference type="OMA" id="DINQMVA"/>
<dbReference type="InParanoid" id="K5XEL0"/>
<accession>K5XEL0</accession>
<feature type="compositionally biased region" description="Polar residues" evidence="1">
    <location>
        <begin position="119"/>
        <end position="128"/>
    </location>
</feature>
<dbReference type="KEGG" id="abp:AGABI1DRAFT105284"/>
<sequence>MSATRRTSRLNRATLSLPYVRTTKKPSWSLSGFLRSLNPLRSHSSTDDDRLSSDEESDSDNQEREEQILPSPGPSLFRREQQLTQNIPANGSALPLPPPPPPAFPPPPPPTNKRPWSPQRQENTSKSGFPSVEFTFKASCSTSQKLDAVSDFLAQHVGIPIPTKDINQMVAILQQSKP</sequence>
<keyword evidence="3" id="KW-1185">Reference proteome</keyword>
<dbReference type="OrthoDB" id="79830at2759"/>
<name>K5XEL0_AGABU</name>
<feature type="region of interest" description="Disordered" evidence="1">
    <location>
        <begin position="28"/>
        <end position="130"/>
    </location>
</feature>
<proteinExistence type="predicted"/>
<reference evidence="3" key="1">
    <citation type="journal article" date="2012" name="Proc. Natl. Acad. Sci. U.S.A.">
        <title>Genome sequence of the button mushroom Agaricus bisporus reveals mechanisms governing adaptation to a humic-rich ecological niche.</title>
        <authorList>
            <person name="Morin E."/>
            <person name="Kohler A."/>
            <person name="Baker A.R."/>
            <person name="Foulongne-Oriol M."/>
            <person name="Lombard V."/>
            <person name="Nagy L.G."/>
            <person name="Ohm R.A."/>
            <person name="Patyshakuliyeva A."/>
            <person name="Brun A."/>
            <person name="Aerts A.L."/>
            <person name="Bailey A.M."/>
            <person name="Billette C."/>
            <person name="Coutinho P.M."/>
            <person name="Deakin G."/>
            <person name="Doddapaneni H."/>
            <person name="Floudas D."/>
            <person name="Grimwood J."/>
            <person name="Hilden K."/>
            <person name="Kuees U."/>
            <person name="LaButti K.M."/>
            <person name="Lapidus A."/>
            <person name="Lindquist E.A."/>
            <person name="Lucas S.M."/>
            <person name="Murat C."/>
            <person name="Riley R.W."/>
            <person name="Salamov A.A."/>
            <person name="Schmutz J."/>
            <person name="Subramanian V."/>
            <person name="Woesten H.A.B."/>
            <person name="Xu J."/>
            <person name="Eastwood D.C."/>
            <person name="Foster G.D."/>
            <person name="Sonnenberg A.S."/>
            <person name="Cullen D."/>
            <person name="de Vries R.P."/>
            <person name="Lundell T."/>
            <person name="Hibbett D.S."/>
            <person name="Henrissat B."/>
            <person name="Burton K.S."/>
            <person name="Kerrigan R.W."/>
            <person name="Challen M.P."/>
            <person name="Grigoriev I.V."/>
            <person name="Martin F."/>
        </authorList>
    </citation>
    <scope>NUCLEOTIDE SEQUENCE [LARGE SCALE GENOMIC DNA]</scope>
    <source>
        <strain evidence="3">JB137-S8 / ATCC MYA-4627 / FGSC 10392</strain>
    </source>
</reference>
<feature type="non-terminal residue" evidence="2">
    <location>
        <position position="178"/>
    </location>
</feature>
<dbReference type="RefSeq" id="XP_007327640.1">
    <property type="nucleotide sequence ID" value="XM_007327578.1"/>
</dbReference>
<dbReference type="EMBL" id="JH971387">
    <property type="protein sequence ID" value="EKM81823.1"/>
    <property type="molecule type" value="Genomic_DNA"/>
</dbReference>
<feature type="compositionally biased region" description="Basic and acidic residues" evidence="1">
    <location>
        <begin position="44"/>
        <end position="53"/>
    </location>
</feature>
<protein>
    <submittedName>
        <fullName evidence="2">Uncharacterized protein</fullName>
    </submittedName>
</protein>